<evidence type="ECO:0000313" key="3">
    <source>
        <dbReference type="Proteomes" id="UP000315983"/>
    </source>
</evidence>
<dbReference type="Proteomes" id="UP000315983">
    <property type="component" value="Unassembled WGS sequence"/>
</dbReference>
<accession>A0A542XHV1</accession>
<name>A0A542XHV1_SALAC</name>
<organism evidence="2 3">
    <name type="scientific">Salinispora arenicola</name>
    <dbReference type="NCBI Taxonomy" id="168697"/>
    <lineage>
        <taxon>Bacteria</taxon>
        <taxon>Bacillati</taxon>
        <taxon>Actinomycetota</taxon>
        <taxon>Actinomycetes</taxon>
        <taxon>Micromonosporales</taxon>
        <taxon>Micromonosporaceae</taxon>
        <taxon>Salinispora</taxon>
    </lineage>
</organism>
<evidence type="ECO:0000256" key="1">
    <source>
        <dbReference type="SAM" id="MobiDB-lite"/>
    </source>
</evidence>
<gene>
    <name evidence="2" type="ORF">FB564_0424</name>
</gene>
<feature type="region of interest" description="Disordered" evidence="1">
    <location>
        <begin position="146"/>
        <end position="165"/>
    </location>
</feature>
<proteinExistence type="predicted"/>
<dbReference type="EMBL" id="VFOL01000001">
    <property type="protein sequence ID" value="TQL35380.1"/>
    <property type="molecule type" value="Genomic_DNA"/>
</dbReference>
<dbReference type="AlphaFoldDB" id="A0A542XHV1"/>
<sequence>MGRASPFLRAAVPGLLPAPATTRSRRVASEGQRKLGSVGQAGDVRQTVELIVRQVAHWQQPRWAAVAAGGNVSRGDLVHRLVQQIANLAADAEAQPRRAVPRLDSDLALPDQLRVVTADLLAAEASTAALAWAASEAAATRAALCGPKVEPAPGPAPGTVSSDVR</sequence>
<comment type="caution">
    <text evidence="2">The sequence shown here is derived from an EMBL/GenBank/DDBJ whole genome shotgun (WGS) entry which is preliminary data.</text>
</comment>
<protein>
    <submittedName>
        <fullName evidence="2">Uncharacterized protein</fullName>
    </submittedName>
</protein>
<reference evidence="2 3" key="1">
    <citation type="submission" date="2019-06" db="EMBL/GenBank/DDBJ databases">
        <title>Sequencing the genomes of 1000 actinobacteria strains.</title>
        <authorList>
            <person name="Klenk H.-P."/>
        </authorList>
    </citation>
    <scope>NUCLEOTIDE SEQUENCE [LARGE SCALE GENOMIC DNA]</scope>
    <source>
        <strain evidence="2 3">DSM 44819</strain>
    </source>
</reference>
<evidence type="ECO:0000313" key="2">
    <source>
        <dbReference type="EMBL" id="TQL35380.1"/>
    </source>
</evidence>